<dbReference type="Proteomes" id="UP000887578">
    <property type="component" value="Unplaced"/>
</dbReference>
<keyword evidence="1" id="KW-1185">Reference proteome</keyword>
<dbReference type="WBParaSite" id="PDA_v2.g6328.t1">
    <property type="protein sequence ID" value="PDA_v2.g6328.t1"/>
    <property type="gene ID" value="PDA_v2.g6328"/>
</dbReference>
<accession>A0A914QR15</accession>
<evidence type="ECO:0000313" key="2">
    <source>
        <dbReference type="WBParaSite" id="PDA_v2.g6328.t1"/>
    </source>
</evidence>
<dbReference type="AlphaFoldDB" id="A0A914QR15"/>
<organism evidence="1 2">
    <name type="scientific">Panagrolaimus davidi</name>
    <dbReference type="NCBI Taxonomy" id="227884"/>
    <lineage>
        <taxon>Eukaryota</taxon>
        <taxon>Metazoa</taxon>
        <taxon>Ecdysozoa</taxon>
        <taxon>Nematoda</taxon>
        <taxon>Chromadorea</taxon>
        <taxon>Rhabditida</taxon>
        <taxon>Tylenchina</taxon>
        <taxon>Panagrolaimomorpha</taxon>
        <taxon>Panagrolaimoidea</taxon>
        <taxon>Panagrolaimidae</taxon>
        <taxon>Panagrolaimus</taxon>
    </lineage>
</organism>
<protein>
    <submittedName>
        <fullName evidence="2">Uncharacterized protein</fullName>
    </submittedName>
</protein>
<evidence type="ECO:0000313" key="1">
    <source>
        <dbReference type="Proteomes" id="UP000887578"/>
    </source>
</evidence>
<proteinExistence type="predicted"/>
<reference evidence="2" key="1">
    <citation type="submission" date="2022-11" db="UniProtKB">
        <authorList>
            <consortium name="WormBaseParasite"/>
        </authorList>
    </citation>
    <scope>IDENTIFICATION</scope>
</reference>
<sequence length="104" mass="12626">MLKKRMEDIKEHREDFVCQLKVKRDLLTKAVEKTKIFKEKRSLRQRQKRKSAFLYFTPENKVKIDPLDFEVLNDKFHDLIVECLNDNEQDLKKPIPVNFDETLF</sequence>
<name>A0A914QR15_9BILA</name>